<keyword evidence="5 10" id="KW-0479">Metal-binding</keyword>
<feature type="active site" evidence="10 11">
    <location>
        <position position="125"/>
    </location>
</feature>
<feature type="domain" description="Nudix hydrolase" evidence="12">
    <location>
        <begin position="39"/>
        <end position="173"/>
    </location>
</feature>
<comment type="cofactor">
    <cofactor evidence="10">
        <name>Mn(2+)</name>
        <dbReference type="ChEBI" id="CHEBI:29035"/>
    </cofactor>
    <text evidence="10">Binds 1 Mn(2+) ion per subunit.</text>
</comment>
<dbReference type="InterPro" id="IPR056375">
    <property type="entry name" value="Idi_bact"/>
</dbReference>
<keyword evidence="9 10" id="KW-0413">Isomerase</keyword>
<dbReference type="PANTHER" id="PTHR10885">
    <property type="entry name" value="ISOPENTENYL-DIPHOSPHATE DELTA-ISOMERASE"/>
    <property type="match status" value="1"/>
</dbReference>
<dbReference type="Gene3D" id="3.90.79.10">
    <property type="entry name" value="Nucleoside Triphosphate Pyrophosphohydrolase"/>
    <property type="match status" value="1"/>
</dbReference>
<dbReference type="Proteomes" id="UP000588068">
    <property type="component" value="Unassembled WGS sequence"/>
</dbReference>
<evidence type="ECO:0000256" key="11">
    <source>
        <dbReference type="PIRSR" id="PIRSR018427-1"/>
    </source>
</evidence>
<evidence type="ECO:0000256" key="5">
    <source>
        <dbReference type="ARBA" id="ARBA00022723"/>
    </source>
</evidence>
<gene>
    <name evidence="10" type="primary">idi</name>
    <name evidence="13" type="ORF">HNQ60_002353</name>
</gene>
<dbReference type="PANTHER" id="PTHR10885:SF0">
    <property type="entry name" value="ISOPENTENYL-DIPHOSPHATE DELTA-ISOMERASE"/>
    <property type="match status" value="1"/>
</dbReference>
<dbReference type="InterPro" id="IPR015797">
    <property type="entry name" value="NUDIX_hydrolase-like_dom_sf"/>
</dbReference>
<evidence type="ECO:0000256" key="3">
    <source>
        <dbReference type="ARBA" id="ARBA00012057"/>
    </source>
</evidence>
<comment type="similarity">
    <text evidence="2 10">Belongs to the IPP isomerase type 1 family.</text>
</comment>
<comment type="caution">
    <text evidence="13">The sequence shown here is derived from an EMBL/GenBank/DDBJ whole genome shotgun (WGS) entry which is preliminary data.</text>
</comment>
<dbReference type="NCBIfam" id="NF002995">
    <property type="entry name" value="PRK03759.1"/>
    <property type="match status" value="1"/>
</dbReference>
<dbReference type="GO" id="GO:0009240">
    <property type="term" value="P:isopentenyl diphosphate biosynthetic process"/>
    <property type="evidence" value="ECO:0007669"/>
    <property type="project" value="TreeGrafter"/>
</dbReference>
<dbReference type="EMBL" id="JACHHZ010000003">
    <property type="protein sequence ID" value="MBB6093472.1"/>
    <property type="molecule type" value="Genomic_DNA"/>
</dbReference>
<feature type="binding site" evidence="10">
    <location>
        <position position="34"/>
    </location>
    <ligand>
        <name>Mn(2+)</name>
        <dbReference type="ChEBI" id="CHEBI:29035"/>
    </ligand>
</feature>
<dbReference type="AlphaFoldDB" id="A0A841HN17"/>
<dbReference type="InterPro" id="IPR000086">
    <property type="entry name" value="NUDIX_hydrolase_dom"/>
</dbReference>
<evidence type="ECO:0000256" key="2">
    <source>
        <dbReference type="ARBA" id="ARBA00007579"/>
    </source>
</evidence>
<feature type="active site" evidence="10 11">
    <location>
        <position position="76"/>
    </location>
</feature>
<reference evidence="13 14" key="1">
    <citation type="submission" date="2020-08" db="EMBL/GenBank/DDBJ databases">
        <title>Genomic Encyclopedia of Type Strains, Phase IV (KMG-IV): sequencing the most valuable type-strain genomes for metagenomic binning, comparative biology and taxonomic classification.</title>
        <authorList>
            <person name="Goeker M."/>
        </authorList>
    </citation>
    <scope>NUCLEOTIDE SEQUENCE [LARGE SCALE GENOMIC DNA]</scope>
    <source>
        <strain evidence="13 14">DSM 26723</strain>
    </source>
</reference>
<dbReference type="Pfam" id="PF00293">
    <property type="entry name" value="NUDIX"/>
    <property type="match status" value="1"/>
</dbReference>
<evidence type="ECO:0000256" key="9">
    <source>
        <dbReference type="ARBA" id="ARBA00023235"/>
    </source>
</evidence>
<keyword evidence="14" id="KW-1185">Reference proteome</keyword>
<evidence type="ECO:0000256" key="4">
    <source>
        <dbReference type="ARBA" id="ARBA00022490"/>
    </source>
</evidence>
<evidence type="ECO:0000259" key="12">
    <source>
        <dbReference type="PROSITE" id="PS51462"/>
    </source>
</evidence>
<evidence type="ECO:0000313" key="14">
    <source>
        <dbReference type="Proteomes" id="UP000588068"/>
    </source>
</evidence>
<dbReference type="GO" id="GO:0004452">
    <property type="term" value="F:isopentenyl-diphosphate delta-isomerase activity"/>
    <property type="evidence" value="ECO:0007669"/>
    <property type="project" value="UniProtKB-UniRule"/>
</dbReference>
<dbReference type="GO" id="GO:0046872">
    <property type="term" value="F:metal ion binding"/>
    <property type="evidence" value="ECO:0007669"/>
    <property type="project" value="UniProtKB-KW"/>
</dbReference>
<keyword evidence="4 10" id="KW-0963">Cytoplasm</keyword>
<dbReference type="RefSeq" id="WP_184331929.1">
    <property type="nucleotide sequence ID" value="NZ_JACHHZ010000003.1"/>
</dbReference>
<dbReference type="UniPathway" id="UPA00059">
    <property type="reaction ID" value="UER00104"/>
</dbReference>
<comment type="pathway">
    <text evidence="1 10">Isoprenoid biosynthesis; dimethylallyl diphosphate biosynthesis; dimethylallyl diphosphate from isopentenyl diphosphate: step 1/1.</text>
</comment>
<accession>A0A841HN17</accession>
<dbReference type="GO" id="GO:0050992">
    <property type="term" value="P:dimethylallyl diphosphate biosynthetic process"/>
    <property type="evidence" value="ECO:0007669"/>
    <property type="project" value="UniProtKB-UniRule"/>
</dbReference>
<protein>
    <recommendedName>
        <fullName evidence="3 10">Isopentenyl-diphosphate Delta-isomerase</fullName>
        <shortName evidence="10">IPP isomerase</shortName>
        <ecNumber evidence="3 10">5.3.3.2</ecNumber>
    </recommendedName>
    <alternativeName>
        <fullName evidence="10">IPP:DMAPP isomerase</fullName>
    </alternativeName>
    <alternativeName>
        <fullName evidence="10">Isopentenyl pyrophosphate isomerase</fullName>
    </alternativeName>
</protein>
<name>A0A841HN17_9GAMM</name>
<keyword evidence="8 10" id="KW-0414">Isoprene biosynthesis</keyword>
<feature type="binding site" evidence="10">
    <location>
        <position position="41"/>
    </location>
    <ligand>
        <name>Mn(2+)</name>
        <dbReference type="ChEBI" id="CHEBI:29035"/>
    </ligand>
</feature>
<evidence type="ECO:0000256" key="6">
    <source>
        <dbReference type="ARBA" id="ARBA00022842"/>
    </source>
</evidence>
<proteinExistence type="inferred from homology"/>
<dbReference type="CDD" id="cd02885">
    <property type="entry name" value="NUDIX_IPP_Isomerase"/>
    <property type="match status" value="1"/>
</dbReference>
<feature type="binding site" evidence="10">
    <location>
        <position position="125"/>
    </location>
    <ligand>
        <name>Mn(2+)</name>
        <dbReference type="ChEBI" id="CHEBI:29035"/>
    </ligand>
</feature>
<dbReference type="SUPFAM" id="SSF55811">
    <property type="entry name" value="Nudix"/>
    <property type="match status" value="1"/>
</dbReference>
<comment type="cofactor">
    <cofactor evidence="10">
        <name>Mg(2+)</name>
        <dbReference type="ChEBI" id="CHEBI:18420"/>
    </cofactor>
    <text evidence="10">Binds 1 Mg(2+) ion per subunit. The magnesium ion binds only when substrate is bound.</text>
</comment>
<dbReference type="PROSITE" id="PS51462">
    <property type="entry name" value="NUDIX"/>
    <property type="match status" value="1"/>
</dbReference>
<dbReference type="GO" id="GO:0005737">
    <property type="term" value="C:cytoplasm"/>
    <property type="evidence" value="ECO:0007669"/>
    <property type="project" value="UniProtKB-SubCell"/>
</dbReference>
<keyword evidence="7 10" id="KW-0464">Manganese</keyword>
<dbReference type="EC" id="5.3.3.2" evidence="3 10"/>
<comment type="subcellular location">
    <subcellularLocation>
        <location evidence="10">Cytoplasm</location>
    </subcellularLocation>
</comment>
<feature type="binding site" evidence="10">
    <location>
        <position position="96"/>
    </location>
    <ligand>
        <name>Mg(2+)</name>
        <dbReference type="ChEBI" id="CHEBI:18420"/>
    </ligand>
</feature>
<keyword evidence="6 10" id="KW-0460">Magnesium</keyword>
<dbReference type="HAMAP" id="MF_00202">
    <property type="entry name" value="Idi"/>
    <property type="match status" value="1"/>
</dbReference>
<comment type="catalytic activity">
    <reaction evidence="10">
        <text>isopentenyl diphosphate = dimethylallyl diphosphate</text>
        <dbReference type="Rhea" id="RHEA:23284"/>
        <dbReference type="ChEBI" id="CHEBI:57623"/>
        <dbReference type="ChEBI" id="CHEBI:128769"/>
        <dbReference type="EC" id="5.3.3.2"/>
    </reaction>
</comment>
<sequence>MRAATNRSATPGRDIIVVNGADEEVGQDFKAAVHQGDGILHRAFSVYLFDQQSRLLLQQRSELKPLWPGYWSNSCCSHPRPGETTREAAARRLQEELGLVRIQSLSFLFKFQYHARYGESAAEHEVCSVFAAIADQPQRIDRREVAQTRYVTASLLDRQLRDRPQRYTPWLQMAWKQIRADHWPVINRMVGEAA</sequence>
<evidence type="ECO:0000256" key="8">
    <source>
        <dbReference type="ARBA" id="ARBA00023229"/>
    </source>
</evidence>
<feature type="binding site" evidence="10">
    <location>
        <position position="78"/>
    </location>
    <ligand>
        <name>Mn(2+)</name>
        <dbReference type="ChEBI" id="CHEBI:29035"/>
    </ligand>
</feature>
<evidence type="ECO:0000256" key="10">
    <source>
        <dbReference type="HAMAP-Rule" id="MF_00202"/>
    </source>
</evidence>
<feature type="binding site" evidence="10">
    <location>
        <position position="123"/>
    </location>
    <ligand>
        <name>Mn(2+)</name>
        <dbReference type="ChEBI" id="CHEBI:29035"/>
    </ligand>
</feature>
<organism evidence="13 14">
    <name type="scientific">Povalibacter uvarum</name>
    <dbReference type="NCBI Taxonomy" id="732238"/>
    <lineage>
        <taxon>Bacteria</taxon>
        <taxon>Pseudomonadati</taxon>
        <taxon>Pseudomonadota</taxon>
        <taxon>Gammaproteobacteria</taxon>
        <taxon>Steroidobacterales</taxon>
        <taxon>Steroidobacteraceae</taxon>
        <taxon>Povalibacter</taxon>
    </lineage>
</organism>
<evidence type="ECO:0000256" key="1">
    <source>
        <dbReference type="ARBA" id="ARBA00004826"/>
    </source>
</evidence>
<dbReference type="InterPro" id="IPR011876">
    <property type="entry name" value="IsopentenylPP_isomerase_typ1"/>
</dbReference>
<evidence type="ECO:0000313" key="13">
    <source>
        <dbReference type="EMBL" id="MBB6093472.1"/>
    </source>
</evidence>
<dbReference type="PIRSF" id="PIRSF018427">
    <property type="entry name" value="Isopntndiph_ism"/>
    <property type="match status" value="1"/>
</dbReference>
<evidence type="ECO:0000256" key="7">
    <source>
        <dbReference type="ARBA" id="ARBA00023211"/>
    </source>
</evidence>
<dbReference type="NCBIfam" id="TIGR02150">
    <property type="entry name" value="IPP_isom_1"/>
    <property type="match status" value="1"/>
</dbReference>
<comment type="function">
    <text evidence="10">Catalyzes the 1,3-allylic rearrangement of the homoallylic substrate isopentenyl (IPP) to its highly electrophilic allylic isomer, dimethylallyl diphosphate (DMAPP).</text>
</comment>